<dbReference type="PANTHER" id="PTHR31549">
    <property type="entry name" value="PROTEIN, PUTATIVE (DUF247)-RELATED-RELATED"/>
    <property type="match status" value="1"/>
</dbReference>
<evidence type="ECO:0000313" key="2">
    <source>
        <dbReference type="Proteomes" id="UP000095767"/>
    </source>
</evidence>
<keyword evidence="2" id="KW-1185">Reference proteome</keyword>
<reference evidence="1 2" key="1">
    <citation type="submission" date="2016-09" db="EMBL/GenBank/DDBJ databases">
        <title>The draft genome of Dichanthelium oligosanthes: A C3 panicoid grass species.</title>
        <authorList>
            <person name="Studer A.J."/>
            <person name="Schnable J.C."/>
            <person name="Brutnell T.P."/>
        </authorList>
    </citation>
    <scope>NUCLEOTIDE SEQUENCE [LARGE SCALE GENOMIC DNA]</scope>
    <source>
        <strain evidence="2">cv. Kellogg 1175</strain>
        <tissue evidence="1">Leaf</tissue>
    </source>
</reference>
<sequence length="375" mass="42449">MVKGPAAGDFVKRWGCLLEELYEKVASAADEVRHLYDKNAMAAAGIRDDDDFRSMMFLDACFLVQYMVMEGGSDEIDESLRGFLSPNRIDILHDVLLLENQLPWKVVQTVMSFMSMSTIPKEFARNMRYCMLPDYFEREQFLQKHFAWDPSYNPPHLLGLLRYYVVGRSNDTKYDDPPKPKNVLFSMSAMELATIGIKLTANETMELIDMRLNLGGICAKLSLAPLTLDSDSASLLVSMAALELCTVESFSKAKGEDSAVCSYLTLLSMLMYREEDVHKLRERDILRGGLGLTNEEALRFFTSFQGMRFGPGYRRMMKQIQSYRERSWMKTKFIAFCNNHKKSIFKVVSGITLVATITGTSVGILAGLKSLKAAH</sequence>
<gene>
    <name evidence="1" type="ORF">BAE44_0019920</name>
</gene>
<evidence type="ECO:0000313" key="1">
    <source>
        <dbReference type="EMBL" id="OEL19061.1"/>
    </source>
</evidence>
<proteinExistence type="predicted"/>
<protein>
    <submittedName>
        <fullName evidence="1">Uncharacterized protein</fullName>
    </submittedName>
</protein>
<dbReference type="InterPro" id="IPR004158">
    <property type="entry name" value="DUF247_pln"/>
</dbReference>
<dbReference type="Proteomes" id="UP000095767">
    <property type="component" value="Unassembled WGS sequence"/>
</dbReference>
<dbReference type="STRING" id="888268.A0A1E5V1R7"/>
<accession>A0A1E5V1R7</accession>
<name>A0A1E5V1R7_9POAL</name>
<comment type="caution">
    <text evidence="1">The sequence shown here is derived from an EMBL/GenBank/DDBJ whole genome shotgun (WGS) entry which is preliminary data.</text>
</comment>
<dbReference type="AlphaFoldDB" id="A0A1E5V1R7"/>
<dbReference type="EMBL" id="LWDX02054699">
    <property type="protein sequence ID" value="OEL19061.1"/>
    <property type="molecule type" value="Genomic_DNA"/>
</dbReference>
<organism evidence="1 2">
    <name type="scientific">Dichanthelium oligosanthes</name>
    <dbReference type="NCBI Taxonomy" id="888268"/>
    <lineage>
        <taxon>Eukaryota</taxon>
        <taxon>Viridiplantae</taxon>
        <taxon>Streptophyta</taxon>
        <taxon>Embryophyta</taxon>
        <taxon>Tracheophyta</taxon>
        <taxon>Spermatophyta</taxon>
        <taxon>Magnoliopsida</taxon>
        <taxon>Liliopsida</taxon>
        <taxon>Poales</taxon>
        <taxon>Poaceae</taxon>
        <taxon>PACMAD clade</taxon>
        <taxon>Panicoideae</taxon>
        <taxon>Panicodae</taxon>
        <taxon>Paniceae</taxon>
        <taxon>Dichantheliinae</taxon>
        <taxon>Dichanthelium</taxon>
    </lineage>
</organism>
<dbReference type="Pfam" id="PF03140">
    <property type="entry name" value="DUF247"/>
    <property type="match status" value="1"/>
</dbReference>
<dbReference type="PANTHER" id="PTHR31549:SF265">
    <property type="match status" value="1"/>
</dbReference>
<dbReference type="OrthoDB" id="681545at2759"/>